<dbReference type="NCBIfam" id="NF009466">
    <property type="entry name" value="PRK12826.1-2"/>
    <property type="match status" value="1"/>
</dbReference>
<evidence type="ECO:0000256" key="2">
    <source>
        <dbReference type="ARBA" id="ARBA00023002"/>
    </source>
</evidence>
<keyword evidence="5" id="KW-0275">Fatty acid biosynthesis</keyword>
<evidence type="ECO:0000256" key="5">
    <source>
        <dbReference type="RuleBase" id="RU366074"/>
    </source>
</evidence>
<evidence type="ECO:0000256" key="1">
    <source>
        <dbReference type="ARBA" id="ARBA00006484"/>
    </source>
</evidence>
<keyword evidence="5" id="KW-0276">Fatty acid metabolism</keyword>
<dbReference type="InterPro" id="IPR036291">
    <property type="entry name" value="NAD(P)-bd_dom_sf"/>
</dbReference>
<evidence type="ECO:0000256" key="4">
    <source>
        <dbReference type="PIRSR" id="PIRSR611284-2"/>
    </source>
</evidence>
<dbReference type="PANTHER" id="PTHR42879:SF2">
    <property type="entry name" value="3-OXOACYL-[ACYL-CARRIER-PROTEIN] REDUCTASE FABG"/>
    <property type="match status" value="1"/>
</dbReference>
<dbReference type="CDD" id="cd05333">
    <property type="entry name" value="BKR_SDR_c"/>
    <property type="match status" value="1"/>
</dbReference>
<feature type="binding site" evidence="4">
    <location>
        <position position="185"/>
    </location>
    <ligand>
        <name>NADP(+)</name>
        <dbReference type="ChEBI" id="CHEBI:58349"/>
    </ligand>
</feature>
<comment type="caution">
    <text evidence="7">The sequence shown here is derived from an EMBL/GenBank/DDBJ whole genome shotgun (WGS) entry which is preliminary data.</text>
</comment>
<dbReference type="Pfam" id="PF13561">
    <property type="entry name" value="adh_short_C2"/>
    <property type="match status" value="1"/>
</dbReference>
<comment type="pathway">
    <text evidence="5">Lipid metabolism; fatty acid biosynthesis.</text>
</comment>
<keyword evidence="5" id="KW-0443">Lipid metabolism</keyword>
<name>A0A6M1U989_9RHOB</name>
<dbReference type="PROSITE" id="PS00061">
    <property type="entry name" value="ADH_SHORT"/>
    <property type="match status" value="1"/>
</dbReference>
<feature type="active site" description="Proton acceptor" evidence="3">
    <location>
        <position position="152"/>
    </location>
</feature>
<dbReference type="AlphaFoldDB" id="A0A6M1U989"/>
<comment type="subunit">
    <text evidence="5">Homotetramer.</text>
</comment>
<dbReference type="SMART" id="SM00822">
    <property type="entry name" value="PKS_KR"/>
    <property type="match status" value="1"/>
</dbReference>
<dbReference type="NCBIfam" id="TIGR01830">
    <property type="entry name" value="3oxo_ACP_reduc"/>
    <property type="match status" value="1"/>
</dbReference>
<dbReference type="RefSeq" id="WP_165048836.1">
    <property type="nucleotide sequence ID" value="NZ_JAALFE010000006.1"/>
</dbReference>
<dbReference type="PRINTS" id="PR00081">
    <property type="entry name" value="GDHRDH"/>
</dbReference>
<dbReference type="NCBIfam" id="NF005559">
    <property type="entry name" value="PRK07231.1"/>
    <property type="match status" value="1"/>
</dbReference>
<evidence type="ECO:0000313" key="7">
    <source>
        <dbReference type="EMBL" id="NGQ90891.1"/>
    </source>
</evidence>
<dbReference type="Gene3D" id="3.40.50.720">
    <property type="entry name" value="NAD(P)-binding Rossmann-like Domain"/>
    <property type="match status" value="1"/>
</dbReference>
<dbReference type="InterPro" id="IPR050259">
    <property type="entry name" value="SDR"/>
</dbReference>
<feature type="domain" description="Ketoreductase" evidence="6">
    <location>
        <begin position="7"/>
        <end position="188"/>
    </location>
</feature>
<gene>
    <name evidence="7" type="primary">fabG</name>
    <name evidence="7" type="ORF">G5V65_08265</name>
</gene>
<dbReference type="InterPro" id="IPR057326">
    <property type="entry name" value="KR_dom"/>
</dbReference>
<keyword evidence="8" id="KW-1185">Reference proteome</keyword>
<dbReference type="Proteomes" id="UP000474758">
    <property type="component" value="Unassembled WGS sequence"/>
</dbReference>
<dbReference type="UniPathway" id="UPA00094"/>
<reference evidence="7 8" key="1">
    <citation type="submission" date="2020-02" db="EMBL/GenBank/DDBJ databases">
        <title>Rhodobacter translucens sp. nov., a novel bacterium isolated from activated sludge.</title>
        <authorList>
            <person name="Liu J."/>
        </authorList>
    </citation>
    <scope>NUCLEOTIDE SEQUENCE [LARGE SCALE GENOMIC DNA]</scope>
    <source>
        <strain evidence="7 8">HX-7-19</strain>
    </source>
</reference>
<dbReference type="FunFam" id="3.40.50.720:FF:000173">
    <property type="entry name" value="3-oxoacyl-[acyl-carrier protein] reductase"/>
    <property type="match status" value="1"/>
</dbReference>
<dbReference type="PANTHER" id="PTHR42879">
    <property type="entry name" value="3-OXOACYL-(ACYL-CARRIER-PROTEIN) REDUCTASE"/>
    <property type="match status" value="1"/>
</dbReference>
<keyword evidence="5" id="KW-0444">Lipid biosynthesis</keyword>
<accession>A0A6M1U989</accession>
<dbReference type="PRINTS" id="PR00080">
    <property type="entry name" value="SDRFAMILY"/>
</dbReference>
<dbReference type="EC" id="1.1.1.100" evidence="5"/>
<evidence type="ECO:0000256" key="3">
    <source>
        <dbReference type="PIRSR" id="PIRSR611284-1"/>
    </source>
</evidence>
<dbReference type="GO" id="GO:0051287">
    <property type="term" value="F:NAD binding"/>
    <property type="evidence" value="ECO:0007669"/>
    <property type="project" value="UniProtKB-UniRule"/>
</dbReference>
<dbReference type="InterPro" id="IPR020904">
    <property type="entry name" value="Sc_DH/Rdtase_CS"/>
</dbReference>
<feature type="binding site" evidence="4">
    <location>
        <position position="38"/>
    </location>
    <ligand>
        <name>NADP(+)</name>
        <dbReference type="ChEBI" id="CHEBI:58349"/>
    </ligand>
</feature>
<proteinExistence type="inferred from homology"/>
<feature type="binding site" evidence="4">
    <location>
        <begin position="152"/>
        <end position="156"/>
    </location>
    <ligand>
        <name>NADP(+)</name>
        <dbReference type="ChEBI" id="CHEBI:58349"/>
    </ligand>
</feature>
<feature type="binding site" evidence="4">
    <location>
        <position position="87"/>
    </location>
    <ligand>
        <name>NADP(+)</name>
        <dbReference type="ChEBI" id="CHEBI:58349"/>
    </ligand>
</feature>
<comment type="similarity">
    <text evidence="1 5">Belongs to the short-chain dehydrogenases/reductases (SDR) family.</text>
</comment>
<keyword evidence="4 5" id="KW-0521">NADP</keyword>
<sequence length="245" mass="24861">MFDLTGKAALVTGASGGIGADIARALHGAGATVGLSGTRVEPLEALAAELGGRAHVLPCNLSVAEEVEALVKRAAEAMGSVDILVNNAGITRDGLVMRMSDDDWASVLDVNLTATFRLCRAAVRGMMKARWGRIVNIGSVVGTTGNGGQVNYSAAKAGLLGLSKSLAAEVASRGITVNVVAPGFIATAMTDKLNEEQKARILTAVPAGRMGDPAEIAAAVLYLSSAEAGYVTGATLHVNGGMDMV</sequence>
<dbReference type="InterPro" id="IPR011284">
    <property type="entry name" value="3oxo_ACP_reduc"/>
</dbReference>
<dbReference type="SUPFAM" id="SSF51735">
    <property type="entry name" value="NAD(P)-binding Rossmann-fold domains"/>
    <property type="match status" value="1"/>
</dbReference>
<dbReference type="GO" id="GO:0004316">
    <property type="term" value="F:3-oxoacyl-[acyl-carrier-protein] reductase (NADPH) activity"/>
    <property type="evidence" value="ECO:0007669"/>
    <property type="project" value="UniProtKB-UniRule"/>
</dbReference>
<organism evidence="7 8">
    <name type="scientific">Paragemmobacter kunshanensis</name>
    <dbReference type="NCBI Taxonomy" id="2583234"/>
    <lineage>
        <taxon>Bacteria</taxon>
        <taxon>Pseudomonadati</taxon>
        <taxon>Pseudomonadota</taxon>
        <taxon>Alphaproteobacteria</taxon>
        <taxon>Rhodobacterales</taxon>
        <taxon>Paracoccaceae</taxon>
        <taxon>Paragemmobacter</taxon>
    </lineage>
</organism>
<dbReference type="GO" id="GO:0006633">
    <property type="term" value="P:fatty acid biosynthetic process"/>
    <property type="evidence" value="ECO:0007669"/>
    <property type="project" value="UniProtKB-UniPathway"/>
</dbReference>
<protein>
    <recommendedName>
        <fullName evidence="5">3-oxoacyl-[acyl-carrier-protein] reductase</fullName>
        <ecNumber evidence="5">1.1.1.100</ecNumber>
    </recommendedName>
</protein>
<evidence type="ECO:0000259" key="6">
    <source>
        <dbReference type="SMART" id="SM00822"/>
    </source>
</evidence>
<dbReference type="InterPro" id="IPR002347">
    <property type="entry name" value="SDR_fam"/>
</dbReference>
<evidence type="ECO:0000313" key="8">
    <source>
        <dbReference type="Proteomes" id="UP000474758"/>
    </source>
</evidence>
<comment type="function">
    <text evidence="5">Catalyzes the NADPH-dependent reduction of beta-ketoacyl-ACP substrates to beta-hydroxyacyl-ACP products, the first reductive step in the elongation cycle of fatty acid biosynthesis.</text>
</comment>
<dbReference type="EMBL" id="JAALFE010000006">
    <property type="protein sequence ID" value="NGQ90891.1"/>
    <property type="molecule type" value="Genomic_DNA"/>
</dbReference>
<comment type="catalytic activity">
    <reaction evidence="5">
        <text>a (3R)-hydroxyacyl-[ACP] + NADP(+) = a 3-oxoacyl-[ACP] + NADPH + H(+)</text>
        <dbReference type="Rhea" id="RHEA:17397"/>
        <dbReference type="Rhea" id="RHEA-COMP:9916"/>
        <dbReference type="Rhea" id="RHEA-COMP:9945"/>
        <dbReference type="ChEBI" id="CHEBI:15378"/>
        <dbReference type="ChEBI" id="CHEBI:57783"/>
        <dbReference type="ChEBI" id="CHEBI:58349"/>
        <dbReference type="ChEBI" id="CHEBI:78776"/>
        <dbReference type="ChEBI" id="CHEBI:78827"/>
        <dbReference type="EC" id="1.1.1.100"/>
    </reaction>
</comment>
<keyword evidence="2 5" id="KW-0560">Oxidoreductase</keyword>